<dbReference type="GO" id="GO:0030126">
    <property type="term" value="C:COPI vesicle coat"/>
    <property type="evidence" value="ECO:0007669"/>
    <property type="project" value="UniProtKB-UniRule"/>
</dbReference>
<reference evidence="12 13" key="1">
    <citation type="submission" date="2018-11" db="EMBL/GenBank/DDBJ databases">
        <authorList>
            <consortium name="Pathogen Informatics"/>
        </authorList>
    </citation>
    <scope>NUCLEOTIDE SEQUENCE [LARGE SCALE GENOMIC DNA]</scope>
</reference>
<keyword evidence="11" id="KW-0963">Cytoplasm</keyword>
<evidence type="ECO:0000256" key="6">
    <source>
        <dbReference type="ARBA" id="ARBA00023034"/>
    </source>
</evidence>
<evidence type="ECO:0000256" key="9">
    <source>
        <dbReference type="ARBA" id="ARBA00029433"/>
    </source>
</evidence>
<dbReference type="Gene3D" id="3.30.450.60">
    <property type="match status" value="1"/>
</dbReference>
<dbReference type="PANTHER" id="PTHR11043:SF0">
    <property type="entry name" value="COATOMER SUBUNIT ZETA"/>
    <property type="match status" value="1"/>
</dbReference>
<dbReference type="GO" id="GO:0006886">
    <property type="term" value="P:intracellular protein transport"/>
    <property type="evidence" value="ECO:0007669"/>
    <property type="project" value="TreeGrafter"/>
</dbReference>
<protein>
    <recommendedName>
        <fullName evidence="11">Coatomer subunit zeta</fullName>
    </recommendedName>
</protein>
<keyword evidence="5 11" id="KW-0653">Protein transport</keyword>
<comment type="similarity">
    <text evidence="3 11">Belongs to the adaptor complexes small subunit family.</text>
</comment>
<keyword evidence="7 11" id="KW-0472">Membrane</keyword>
<dbReference type="InterPro" id="IPR011012">
    <property type="entry name" value="Longin-like_dom_sf"/>
</dbReference>
<keyword evidence="11" id="KW-0931">ER-Golgi transport</keyword>
<evidence type="ECO:0000256" key="4">
    <source>
        <dbReference type="ARBA" id="ARBA00022448"/>
    </source>
</evidence>
<evidence type="ECO:0000313" key="12">
    <source>
        <dbReference type="EMBL" id="VDN42760.1"/>
    </source>
</evidence>
<dbReference type="SUPFAM" id="SSF64356">
    <property type="entry name" value="SNARE-like"/>
    <property type="match status" value="1"/>
</dbReference>
<accession>A0A3P7NPT4</accession>
<organism evidence="12 13">
    <name type="scientific">Gongylonema pulchrum</name>
    <dbReference type="NCBI Taxonomy" id="637853"/>
    <lineage>
        <taxon>Eukaryota</taxon>
        <taxon>Metazoa</taxon>
        <taxon>Ecdysozoa</taxon>
        <taxon>Nematoda</taxon>
        <taxon>Chromadorea</taxon>
        <taxon>Rhabditida</taxon>
        <taxon>Spirurina</taxon>
        <taxon>Spiruromorpha</taxon>
        <taxon>Spiruroidea</taxon>
        <taxon>Gongylonematidae</taxon>
        <taxon>Gongylonema</taxon>
    </lineage>
</organism>
<dbReference type="GO" id="GO:0006890">
    <property type="term" value="P:retrograde vesicle-mediated transport, Golgi to endoplasmic reticulum"/>
    <property type="evidence" value="ECO:0007669"/>
    <property type="project" value="UniProtKB-UniRule"/>
</dbReference>
<keyword evidence="13" id="KW-1185">Reference proteome</keyword>
<keyword evidence="4 11" id="KW-0813">Transport</keyword>
<dbReference type="GO" id="GO:0006891">
    <property type="term" value="P:intra-Golgi vesicle-mediated transport"/>
    <property type="evidence" value="ECO:0007669"/>
    <property type="project" value="TreeGrafter"/>
</dbReference>
<name>A0A3P7NPT4_9BILA</name>
<evidence type="ECO:0000256" key="11">
    <source>
        <dbReference type="RuleBase" id="RU366053"/>
    </source>
</evidence>
<evidence type="ECO:0000256" key="7">
    <source>
        <dbReference type="ARBA" id="ARBA00023136"/>
    </source>
</evidence>
<keyword evidence="8 11" id="KW-0968">Cytoplasmic vesicle</keyword>
<dbReference type="GO" id="GO:0000139">
    <property type="term" value="C:Golgi membrane"/>
    <property type="evidence" value="ECO:0007669"/>
    <property type="project" value="UniProtKB-SubCell"/>
</dbReference>
<evidence type="ECO:0000256" key="10">
    <source>
        <dbReference type="ARBA" id="ARBA00045555"/>
    </source>
</evidence>
<evidence type="ECO:0000256" key="1">
    <source>
        <dbReference type="ARBA" id="ARBA00004156"/>
    </source>
</evidence>
<dbReference type="AlphaFoldDB" id="A0A3P7NPT4"/>
<evidence type="ECO:0000256" key="3">
    <source>
        <dbReference type="ARBA" id="ARBA00006972"/>
    </source>
</evidence>
<evidence type="ECO:0000256" key="2">
    <source>
        <dbReference type="ARBA" id="ARBA00004555"/>
    </source>
</evidence>
<evidence type="ECO:0000256" key="8">
    <source>
        <dbReference type="ARBA" id="ARBA00023329"/>
    </source>
</evidence>
<proteinExistence type="inferred from homology"/>
<evidence type="ECO:0000256" key="5">
    <source>
        <dbReference type="ARBA" id="ARBA00022927"/>
    </source>
</evidence>
<comment type="subunit">
    <text evidence="11">Oligomeric complex that consists of at least the alpha, beta, beta', gamma, delta, epsilon and zeta subunits.</text>
</comment>
<dbReference type="OrthoDB" id="10249988at2759"/>
<comment type="subcellular location">
    <subcellularLocation>
        <location evidence="11">Cytoplasm</location>
    </subcellularLocation>
    <subcellularLocation>
        <location evidence="11">Golgi apparatus membrane</location>
        <topology evidence="11">Peripheral membrane protein</topology>
        <orientation evidence="11">Cytoplasmic side</orientation>
    </subcellularLocation>
    <subcellularLocation>
        <location evidence="11">Cytoplasmic vesicle</location>
        <location evidence="11">COPI-coated vesicle membrane</location>
        <topology evidence="11">Peripheral membrane protein</topology>
        <orientation evidence="11">Cytoplasmic side</orientation>
    </subcellularLocation>
    <subcellularLocation>
        <location evidence="1">Cytoplasmic vesicle membrane</location>
    </subcellularLocation>
    <subcellularLocation>
        <location evidence="9">Endomembrane system</location>
        <topology evidence="9">Peripheral membrane protein</topology>
        <orientation evidence="9">Cytoplasmic side</orientation>
    </subcellularLocation>
    <subcellularLocation>
        <location evidence="2">Golgi apparatus</location>
    </subcellularLocation>
</comment>
<dbReference type="PANTHER" id="PTHR11043">
    <property type="entry name" value="ZETA-COAT PROTEIN"/>
    <property type="match status" value="1"/>
</dbReference>
<sequence length="90" mass="9932">MVDNMDIAMLIIDEICDNGVLMETEPQAVVNRCALRPDELTFGDQSISQVGIVLMETEPQAVVNRCALRPDELTFGDQSISQVGMSVRFT</sequence>
<gene>
    <name evidence="12" type="ORF">GPUH_LOCUS24379</name>
</gene>
<comment type="function">
    <text evidence="10">The coatomer is a cytosolic protein complex that binds to dilysine motifs and reversibly associates with Golgi non-clathrin-coated vesicles, which further mediate biosynthetic protein transport from the ER, via the Golgi up to the trans Golgi network. Coatomer complex is required for budding from Golgi membranes, and is essential for the retrograde Golgi-to-ER transport of dilysine-tagged proteins. The zeta subunit may be involved in regulating the coat assembly and, hence, the rate of biosynthetic protein transport due to its association-dissociation properties with the coatomer complex.</text>
</comment>
<evidence type="ECO:0000313" key="13">
    <source>
        <dbReference type="Proteomes" id="UP000271098"/>
    </source>
</evidence>
<dbReference type="EMBL" id="UYRT01100957">
    <property type="protein sequence ID" value="VDN42760.1"/>
    <property type="molecule type" value="Genomic_DNA"/>
</dbReference>
<dbReference type="Proteomes" id="UP000271098">
    <property type="component" value="Unassembled WGS sequence"/>
</dbReference>
<dbReference type="InterPro" id="IPR039652">
    <property type="entry name" value="Coatomer_zeta"/>
</dbReference>
<keyword evidence="6 11" id="KW-0333">Golgi apparatus</keyword>